<protein>
    <recommendedName>
        <fullName evidence="4">Glycosyltransferase RgtA/B/C/D-like domain-containing protein</fullName>
    </recommendedName>
</protein>
<dbReference type="RefSeq" id="WP_147850386.1">
    <property type="nucleotide sequence ID" value="NZ_VDUZ01000039.1"/>
</dbReference>
<feature type="transmembrane region" description="Helical" evidence="1">
    <location>
        <begin position="160"/>
        <end position="176"/>
    </location>
</feature>
<dbReference type="EMBL" id="VDUZ01000039">
    <property type="protein sequence ID" value="TXL71804.1"/>
    <property type="molecule type" value="Genomic_DNA"/>
</dbReference>
<feature type="transmembrane region" description="Helical" evidence="1">
    <location>
        <begin position="20"/>
        <end position="39"/>
    </location>
</feature>
<feature type="transmembrane region" description="Helical" evidence="1">
    <location>
        <begin position="276"/>
        <end position="294"/>
    </location>
</feature>
<sequence length="540" mass="58105">MITQSDDSLAVALFRRDCPLAPLIALAGIAVLAACWAVFSPPVVLSTEMTWDLLFNLSGAWHLRFGHVPHVDFHEAVGRLTFILTQIGFEVVGPSPQALLVGVGIVTGFVFVLATFAAWRRLPLIPAALFVVFVCLLAVRPANVGDSPNAYSFAMTYNRYGWAGTSIIGLILFVPPRRRGWADVADMAVVAALAVALFYLKVTYFAVAIASIVVALAVSPHVATRWRGWAVNCLLGPALVLAPFNKPYIADLMATVQAGVVRDDVGFYLNDFTENAAEYAPYFAAVGIALWLWWRGKSSLGLPVATAFLLLAGLGLLSQNSQSHSVPLAVVIAFLLYQTLQRQQAATALLCALLLFPIASIVSATASIVGYHARTEAGNLKVVDATNLRGLAVPAEPDGVIAAFASGRGGARLLNRARAVRPRYELSPYEYVQTLEEAAALLRDNGLAAGKIATLDQVDPLPFMLGLEPPRGGNLWSGAGAPTLPAETYLADVDVVLIPKFTTNIGWTQVAQATYRAYLDAHFEHRAEGRSWIVLTRSRR</sequence>
<feature type="transmembrane region" description="Helical" evidence="1">
    <location>
        <begin position="98"/>
        <end position="117"/>
    </location>
</feature>
<comment type="caution">
    <text evidence="2">The sequence shown here is derived from an EMBL/GenBank/DDBJ whole genome shotgun (WGS) entry which is preliminary data.</text>
</comment>
<keyword evidence="1" id="KW-1133">Transmembrane helix</keyword>
<proteinExistence type="predicted"/>
<feature type="transmembrane region" description="Helical" evidence="1">
    <location>
        <begin position="188"/>
        <end position="214"/>
    </location>
</feature>
<keyword evidence="1" id="KW-0472">Membrane</keyword>
<dbReference type="OrthoDB" id="7993201at2"/>
<evidence type="ECO:0000313" key="3">
    <source>
        <dbReference type="Proteomes" id="UP000321638"/>
    </source>
</evidence>
<feature type="transmembrane region" description="Helical" evidence="1">
    <location>
        <begin position="324"/>
        <end position="340"/>
    </location>
</feature>
<gene>
    <name evidence="2" type="ORF">FHP25_28465</name>
</gene>
<feature type="transmembrane region" description="Helical" evidence="1">
    <location>
        <begin position="346"/>
        <end position="371"/>
    </location>
</feature>
<keyword evidence="1" id="KW-0812">Transmembrane</keyword>
<evidence type="ECO:0008006" key="4">
    <source>
        <dbReference type="Google" id="ProtNLM"/>
    </source>
</evidence>
<evidence type="ECO:0000256" key="1">
    <source>
        <dbReference type="SAM" id="Phobius"/>
    </source>
</evidence>
<name>A0A5C8PDW6_9HYPH</name>
<accession>A0A5C8PDW6</accession>
<dbReference type="Proteomes" id="UP000321638">
    <property type="component" value="Unassembled WGS sequence"/>
</dbReference>
<feature type="transmembrane region" description="Helical" evidence="1">
    <location>
        <begin position="300"/>
        <end position="317"/>
    </location>
</feature>
<evidence type="ECO:0000313" key="2">
    <source>
        <dbReference type="EMBL" id="TXL71804.1"/>
    </source>
</evidence>
<dbReference type="AlphaFoldDB" id="A0A5C8PDW6"/>
<reference evidence="2 3" key="1">
    <citation type="submission" date="2019-06" db="EMBL/GenBank/DDBJ databases">
        <title>New taxonomy in bacterial strain CC-CFT640, isolated from vineyard.</title>
        <authorList>
            <person name="Lin S.-Y."/>
            <person name="Tsai C.-F."/>
            <person name="Young C.-C."/>
        </authorList>
    </citation>
    <scope>NUCLEOTIDE SEQUENCE [LARGE SCALE GENOMIC DNA]</scope>
    <source>
        <strain evidence="2 3">CC-CFT640</strain>
    </source>
</reference>
<keyword evidence="3" id="KW-1185">Reference proteome</keyword>
<feature type="transmembrane region" description="Helical" evidence="1">
    <location>
        <begin position="124"/>
        <end position="140"/>
    </location>
</feature>
<organism evidence="2 3">
    <name type="scientific">Vineibacter terrae</name>
    <dbReference type="NCBI Taxonomy" id="2586908"/>
    <lineage>
        <taxon>Bacteria</taxon>
        <taxon>Pseudomonadati</taxon>
        <taxon>Pseudomonadota</taxon>
        <taxon>Alphaproteobacteria</taxon>
        <taxon>Hyphomicrobiales</taxon>
        <taxon>Vineibacter</taxon>
    </lineage>
</organism>